<gene>
    <name evidence="2" type="ORF">R3P38DRAFT_1465243</name>
</gene>
<sequence>MAFEPSATLPQHPCYQHHEPGSMFPSSMHVTLKYIKVLMGSIPSNYPYDLPAVEGLNFGPNALPVPFFDIRGHGQPSADIGTSGDIFIDLSAHTMYMKAGEDWAKWSGPAVLVSGFLTHPHFVEGKRARYLNFRANHGVEYVAAQTVRDRQLELREAGLLTDPDFYSLEASLGIASRIIQESLGEKAAVVRKQIPLAQKRVWGSFRKPSPAPTPTQDSSDSSEDLFASDPEASDSESESQASDDFYYPSKRARTLASSSTSPTSISTNRSKLKSPPSRARPHADPVIQKLEKELAALEADRALDVLKATKRSLLGSLDAPRKLAVVPELFKTLQKNYLYASVPSVVTPAEAEQALPDLRVQVERGKKALISTRNKRKEVEKDLVAKGE</sequence>
<proteinExistence type="predicted"/>
<feature type="region of interest" description="Disordered" evidence="1">
    <location>
        <begin position="204"/>
        <end position="283"/>
    </location>
</feature>
<dbReference type="AlphaFoldDB" id="A0AAW0DLW7"/>
<evidence type="ECO:0000313" key="3">
    <source>
        <dbReference type="Proteomes" id="UP001362999"/>
    </source>
</evidence>
<evidence type="ECO:0000313" key="2">
    <source>
        <dbReference type="EMBL" id="KAK7053731.1"/>
    </source>
</evidence>
<keyword evidence="3" id="KW-1185">Reference proteome</keyword>
<name>A0AAW0DLW7_9AGAR</name>
<comment type="caution">
    <text evidence="2">The sequence shown here is derived from an EMBL/GenBank/DDBJ whole genome shotgun (WGS) entry which is preliminary data.</text>
</comment>
<dbReference type="Proteomes" id="UP001362999">
    <property type="component" value="Unassembled WGS sequence"/>
</dbReference>
<organism evidence="2 3">
    <name type="scientific">Favolaschia claudopus</name>
    <dbReference type="NCBI Taxonomy" id="2862362"/>
    <lineage>
        <taxon>Eukaryota</taxon>
        <taxon>Fungi</taxon>
        <taxon>Dikarya</taxon>
        <taxon>Basidiomycota</taxon>
        <taxon>Agaricomycotina</taxon>
        <taxon>Agaricomycetes</taxon>
        <taxon>Agaricomycetidae</taxon>
        <taxon>Agaricales</taxon>
        <taxon>Marasmiineae</taxon>
        <taxon>Mycenaceae</taxon>
        <taxon>Favolaschia</taxon>
    </lineage>
</organism>
<reference evidence="2 3" key="1">
    <citation type="journal article" date="2024" name="J Genomics">
        <title>Draft genome sequencing and assembly of Favolaschia claudopus CIRM-BRFM 2984 isolated from oak limbs.</title>
        <authorList>
            <person name="Navarro D."/>
            <person name="Drula E."/>
            <person name="Chaduli D."/>
            <person name="Cazenave R."/>
            <person name="Ahrendt S."/>
            <person name="Wang J."/>
            <person name="Lipzen A."/>
            <person name="Daum C."/>
            <person name="Barry K."/>
            <person name="Grigoriev I.V."/>
            <person name="Favel A."/>
            <person name="Rosso M.N."/>
            <person name="Martin F."/>
        </authorList>
    </citation>
    <scope>NUCLEOTIDE SEQUENCE [LARGE SCALE GENOMIC DNA]</scope>
    <source>
        <strain evidence="2 3">CIRM-BRFM 2984</strain>
    </source>
</reference>
<feature type="compositionally biased region" description="Low complexity" evidence="1">
    <location>
        <begin position="254"/>
        <end position="269"/>
    </location>
</feature>
<protein>
    <submittedName>
        <fullName evidence="2">Uncharacterized protein</fullName>
    </submittedName>
</protein>
<accession>A0AAW0DLW7</accession>
<evidence type="ECO:0000256" key="1">
    <source>
        <dbReference type="SAM" id="MobiDB-lite"/>
    </source>
</evidence>
<dbReference type="EMBL" id="JAWWNJ010000006">
    <property type="protein sequence ID" value="KAK7053731.1"/>
    <property type="molecule type" value="Genomic_DNA"/>
</dbReference>